<dbReference type="InterPro" id="IPR036869">
    <property type="entry name" value="J_dom_sf"/>
</dbReference>
<protein>
    <recommendedName>
        <fullName evidence="2">J domain-containing protein</fullName>
    </recommendedName>
</protein>
<dbReference type="EMBL" id="JAVFHQ010000015">
    <property type="protein sequence ID" value="KAK4546450.1"/>
    <property type="molecule type" value="Genomic_DNA"/>
</dbReference>
<feature type="compositionally biased region" description="Polar residues" evidence="1">
    <location>
        <begin position="401"/>
        <end position="419"/>
    </location>
</feature>
<dbReference type="CDD" id="cd06257">
    <property type="entry name" value="DnaJ"/>
    <property type="match status" value="1"/>
</dbReference>
<dbReference type="InterPro" id="IPR001623">
    <property type="entry name" value="DnaJ_domain"/>
</dbReference>
<accession>A0AAV9JM69</accession>
<feature type="region of interest" description="Disordered" evidence="1">
    <location>
        <begin position="300"/>
        <end position="350"/>
    </location>
</feature>
<feature type="region of interest" description="Disordered" evidence="1">
    <location>
        <begin position="437"/>
        <end position="456"/>
    </location>
</feature>
<evidence type="ECO:0000313" key="3">
    <source>
        <dbReference type="EMBL" id="KAK4546450.1"/>
    </source>
</evidence>
<dbReference type="InterPro" id="IPR052895">
    <property type="entry name" value="HetReg/Transcr_Mod"/>
</dbReference>
<dbReference type="Pfam" id="PF06985">
    <property type="entry name" value="HET"/>
    <property type="match status" value="1"/>
</dbReference>
<dbReference type="SUPFAM" id="SSF46565">
    <property type="entry name" value="Chaperone J-domain"/>
    <property type="match status" value="1"/>
</dbReference>
<feature type="domain" description="J" evidence="2">
    <location>
        <begin position="8"/>
        <end position="77"/>
    </location>
</feature>
<keyword evidence="4" id="KW-1185">Reference proteome</keyword>
<dbReference type="PANTHER" id="PTHR24148:SF82">
    <property type="entry name" value="HETEROKARYON INCOMPATIBILITY DOMAIN-CONTAINING PROTEIN"/>
    <property type="match status" value="1"/>
</dbReference>
<dbReference type="AlphaFoldDB" id="A0AAV9JM69"/>
<proteinExistence type="predicted"/>
<dbReference type="Pfam" id="PF00226">
    <property type="entry name" value="DnaJ"/>
    <property type="match status" value="1"/>
</dbReference>
<gene>
    <name evidence="3" type="ORF">LTR36_002127</name>
</gene>
<feature type="compositionally biased region" description="Polar residues" evidence="1">
    <location>
        <begin position="440"/>
        <end position="449"/>
    </location>
</feature>
<organism evidence="3 4">
    <name type="scientific">Oleoguttula mirabilis</name>
    <dbReference type="NCBI Taxonomy" id="1507867"/>
    <lineage>
        <taxon>Eukaryota</taxon>
        <taxon>Fungi</taxon>
        <taxon>Dikarya</taxon>
        <taxon>Ascomycota</taxon>
        <taxon>Pezizomycotina</taxon>
        <taxon>Dothideomycetes</taxon>
        <taxon>Dothideomycetidae</taxon>
        <taxon>Mycosphaerellales</taxon>
        <taxon>Teratosphaeriaceae</taxon>
        <taxon>Oleoguttula</taxon>
    </lineage>
</organism>
<name>A0AAV9JM69_9PEZI</name>
<evidence type="ECO:0000313" key="4">
    <source>
        <dbReference type="Proteomes" id="UP001324427"/>
    </source>
</evidence>
<evidence type="ECO:0000259" key="2">
    <source>
        <dbReference type="PROSITE" id="PS50076"/>
    </source>
</evidence>
<dbReference type="Proteomes" id="UP001324427">
    <property type="component" value="Unassembled WGS sequence"/>
</dbReference>
<dbReference type="PROSITE" id="PS50076">
    <property type="entry name" value="DNAJ_2"/>
    <property type="match status" value="1"/>
</dbReference>
<feature type="region of interest" description="Disordered" evidence="1">
    <location>
        <begin position="102"/>
        <end position="126"/>
    </location>
</feature>
<dbReference type="InterPro" id="IPR010730">
    <property type="entry name" value="HET"/>
</dbReference>
<dbReference type="PRINTS" id="PR00625">
    <property type="entry name" value="JDOMAIN"/>
</dbReference>
<comment type="caution">
    <text evidence="3">The sequence shown here is derived from an EMBL/GenBank/DDBJ whole genome shotgun (WGS) entry which is preliminary data.</text>
</comment>
<dbReference type="SMART" id="SM00271">
    <property type="entry name" value="DnaJ"/>
    <property type="match status" value="1"/>
</dbReference>
<feature type="region of interest" description="Disordered" evidence="1">
    <location>
        <begin position="393"/>
        <end position="419"/>
    </location>
</feature>
<evidence type="ECO:0000256" key="1">
    <source>
        <dbReference type="SAM" id="MobiDB-lite"/>
    </source>
</evidence>
<dbReference type="PANTHER" id="PTHR24148">
    <property type="entry name" value="ANKYRIN REPEAT DOMAIN-CONTAINING PROTEIN 39 HOMOLOG-RELATED"/>
    <property type="match status" value="1"/>
</dbReference>
<feature type="compositionally biased region" description="Polar residues" evidence="1">
    <location>
        <begin position="318"/>
        <end position="330"/>
    </location>
</feature>
<dbReference type="Gene3D" id="1.10.287.110">
    <property type="entry name" value="DnaJ domain"/>
    <property type="match status" value="1"/>
</dbReference>
<sequence>MASAPPFDPFRALGIPRDASTATIKSRYHELARKYHPNRHQGSEESKAALSEQFQSVHQAWKCIVEPEKRRRYIELLRLAEEQDVLLARMADLLTVNEPNSVLSSQAPHHDGHVSSDADEDDLPYVGPARRRTTLERVTAGLKHLGDVPERAESPSRVGLLQRRVESHDSAIQVPTLSTIDTGGQEGDYFTLRRKKLEKLRRKEMAAFERYKTVMVDKFEAELEAERQRDAYDRAKWKREYFERAPRETSERLRAFGHFMSAYRAFGKQAPRRRNRSTVSYSGQILSTDDILNGQYLAPDIATSPSRNKSPHRRGWSSDISGDQTSSDECSSGGHASPKPGSSWTWQRRHSRNTSLDAFQASSLLRTNGSSKPSLPEHAPFKMVVKRPTGFVDHLDEQDSSPESALTLSRPSSPLPCNQVQNTFTIPLTRRLSDILSRPKSLNGNSSNTERVEKRNSDVHPIAEPVLEPCHFMIKHVGGAQFSHVPMEHVHELNPFEKSWMLLEADADADPIDLLKRLSILDRNVADKFLVKLDIKEAFNFRLIYSHREVVKAQHQSSFIALSYRRKLHVDKKHGYFTLPLDAEMYQAVWDERLSDTEGVWIDQICIEQDSRIETTVSMSAMDMVYRSARLVVVALDDIELEAHEGTILDNHMDEYARMLHVAPTKRFRGKQPPYLDTHEELYQVLRKLLRSSWFKRAWCRHEMRLARDHVFLIPCRSAGPRTGKNVVRFTGNCLTHLLALATEVPFEPDIEMVKPALAAFFRDRSRLAPQERHMHSHHGNFTTVVAEVFGMEAGGDPRIPAKQRAADAMKDKISIILNTMECGLALTPEMRDPAMPLTKSECHYMLIVLALAAQDPGALCSVGPPMRLVQADNLSPLSPSASSTWLFEPTNVDSGLNNYRTLHRLPASSKIETGLEAGEHFVQLDLKFLRPGTVRHAQDDPESLELANRFINVCTQRKFGRNRQRYLISDAASNRHFGSMRDVYVQTLACVFECGPDWVEDVCHRYGVSRWKQDGESAWNLLVALRNTNNRWPESAWSGQAAGYIMDFVNFLVIRGMPQRQILHREEWRPIWIATSTGGKVLTFVPPGNIFPAVPTALLDEDYVHLARLWVLSPRVTFADPNGQDEAATTRWTLLGKSVLFSDDLAIQQLHSRSGAWREEQRVFGREDPEIQRLLRERSLYF</sequence>
<reference evidence="3 4" key="1">
    <citation type="submission" date="2021-11" db="EMBL/GenBank/DDBJ databases">
        <title>Black yeast isolated from Biological Soil Crust.</title>
        <authorList>
            <person name="Kurbessoian T."/>
        </authorList>
    </citation>
    <scope>NUCLEOTIDE SEQUENCE [LARGE SCALE GENOMIC DNA]</scope>
    <source>
        <strain evidence="3 4">CCFEE 5522</strain>
    </source>
</reference>